<dbReference type="SUPFAM" id="SSF55729">
    <property type="entry name" value="Acyl-CoA N-acyltransferases (Nat)"/>
    <property type="match status" value="1"/>
</dbReference>
<reference evidence="2 3" key="1">
    <citation type="journal article" date="2017" name="BMC Microbiol.">
        <title>Comparative genomics of Enterococcus spp. isolated from bovine feces.</title>
        <authorList>
            <person name="Beukers A.G."/>
            <person name="Zaheer R."/>
            <person name="Goji N."/>
            <person name="Amoako K.K."/>
            <person name="Chaves A.V."/>
            <person name="Ward M.P."/>
            <person name="McAllister T.A."/>
        </authorList>
    </citation>
    <scope>NUCLEOTIDE SEQUENCE [LARGE SCALE GENOMIC DNA]</scope>
    <source>
        <strain evidence="2 3">F1129D 143</strain>
    </source>
</reference>
<dbReference type="PANTHER" id="PTHR43415">
    <property type="entry name" value="SPERMIDINE N(1)-ACETYLTRANSFERASE"/>
    <property type="match status" value="1"/>
</dbReference>
<protein>
    <submittedName>
        <fullName evidence="2">GNAT family N-acetyltransferase</fullName>
    </submittedName>
</protein>
<dbReference type="Pfam" id="PF00583">
    <property type="entry name" value="Acetyltransf_1"/>
    <property type="match status" value="1"/>
</dbReference>
<keyword evidence="2" id="KW-0808">Transferase</keyword>
<feature type="domain" description="N-acetyltransferase" evidence="1">
    <location>
        <begin position="7"/>
        <end position="173"/>
    </location>
</feature>
<dbReference type="InterPro" id="IPR000182">
    <property type="entry name" value="GNAT_dom"/>
</dbReference>
<dbReference type="RefSeq" id="WP_081182536.1">
    <property type="nucleotide sequence ID" value="NZ_MJEA01000002.1"/>
</dbReference>
<dbReference type="EMBL" id="MJEA01000002">
    <property type="protein sequence ID" value="OQO71057.1"/>
    <property type="molecule type" value="Genomic_DNA"/>
</dbReference>
<dbReference type="GO" id="GO:0016747">
    <property type="term" value="F:acyltransferase activity, transferring groups other than amino-acyl groups"/>
    <property type="evidence" value="ECO:0007669"/>
    <property type="project" value="InterPro"/>
</dbReference>
<dbReference type="InterPro" id="IPR016181">
    <property type="entry name" value="Acyl_CoA_acyltransferase"/>
</dbReference>
<accession>A0A1V8YVT8</accession>
<dbReference type="PANTHER" id="PTHR43415:SF3">
    <property type="entry name" value="GNAT-FAMILY ACETYLTRANSFERASE"/>
    <property type="match status" value="1"/>
</dbReference>
<dbReference type="OrthoDB" id="948250at2"/>
<dbReference type="PROSITE" id="PS51186">
    <property type="entry name" value="GNAT"/>
    <property type="match status" value="1"/>
</dbReference>
<evidence type="ECO:0000313" key="2">
    <source>
        <dbReference type="EMBL" id="OQO71057.1"/>
    </source>
</evidence>
<proteinExistence type="predicted"/>
<gene>
    <name evidence="2" type="ORF">BH747_03390</name>
</gene>
<evidence type="ECO:0000259" key="1">
    <source>
        <dbReference type="PROSITE" id="PS51186"/>
    </source>
</evidence>
<organism evidence="2 3">
    <name type="scientific">Enterococcus villorum</name>
    <dbReference type="NCBI Taxonomy" id="112904"/>
    <lineage>
        <taxon>Bacteria</taxon>
        <taxon>Bacillati</taxon>
        <taxon>Bacillota</taxon>
        <taxon>Bacilli</taxon>
        <taxon>Lactobacillales</taxon>
        <taxon>Enterococcaceae</taxon>
        <taxon>Enterococcus</taxon>
    </lineage>
</organism>
<dbReference type="Proteomes" id="UP000192477">
    <property type="component" value="Unassembled WGS sequence"/>
</dbReference>
<dbReference type="STRING" id="112904.BH747_03390"/>
<sequence>MSEEVTLIIREAESKDASELLAMMQQADRETDFLVIDEQDLNLSTEALAIEIDYLKKSINNLLLVASMGKKIIGVLSVKAQEQMRVSHIGEVGISILKDYWGIGIGTMMLEELLIWAKENGVLFRLELDVQSRNKRAVHLCQKMGFQIEATMKRGARKENGEFLDVYKMSLLL</sequence>
<dbReference type="Gene3D" id="3.40.630.30">
    <property type="match status" value="1"/>
</dbReference>
<comment type="caution">
    <text evidence="2">The sequence shown here is derived from an EMBL/GenBank/DDBJ whole genome shotgun (WGS) entry which is preliminary data.</text>
</comment>
<dbReference type="AlphaFoldDB" id="A0A1V8YVT8"/>
<dbReference type="CDD" id="cd04301">
    <property type="entry name" value="NAT_SF"/>
    <property type="match status" value="1"/>
</dbReference>
<evidence type="ECO:0000313" key="3">
    <source>
        <dbReference type="Proteomes" id="UP000192477"/>
    </source>
</evidence>
<name>A0A1V8YVT8_9ENTE</name>